<dbReference type="EMBL" id="LR798257">
    <property type="protein sequence ID" value="CAB5218266.1"/>
    <property type="molecule type" value="Genomic_DNA"/>
</dbReference>
<accession>A0A6J7WKG2</accession>
<gene>
    <name evidence="1" type="ORF">UFOVP204_148</name>
</gene>
<organism evidence="1">
    <name type="scientific">uncultured Caudovirales phage</name>
    <dbReference type="NCBI Taxonomy" id="2100421"/>
    <lineage>
        <taxon>Viruses</taxon>
        <taxon>Duplodnaviria</taxon>
        <taxon>Heunggongvirae</taxon>
        <taxon>Uroviricota</taxon>
        <taxon>Caudoviricetes</taxon>
        <taxon>Peduoviridae</taxon>
        <taxon>Maltschvirus</taxon>
        <taxon>Maltschvirus maltsch</taxon>
    </lineage>
</organism>
<name>A0A6J7WKG2_9CAUD</name>
<evidence type="ECO:0000313" key="1">
    <source>
        <dbReference type="EMBL" id="CAB5218266.1"/>
    </source>
</evidence>
<sequence length="69" mass="8295">MYKITVTYDENKSPDFSFQYADELQAHKEFAKFVDWGFADEYSTVNLYTPSGKCYTKIFYREGRRIVER</sequence>
<protein>
    <submittedName>
        <fullName evidence="1">Uncharacterized protein</fullName>
    </submittedName>
</protein>
<reference evidence="1" key="1">
    <citation type="submission" date="2020-05" db="EMBL/GenBank/DDBJ databases">
        <authorList>
            <person name="Chiriac C."/>
            <person name="Salcher M."/>
            <person name="Ghai R."/>
            <person name="Kavagutti S V."/>
        </authorList>
    </citation>
    <scope>NUCLEOTIDE SEQUENCE</scope>
</reference>
<proteinExistence type="predicted"/>